<keyword evidence="1" id="KW-1133">Transmembrane helix</keyword>
<dbReference type="GO" id="GO:0005886">
    <property type="term" value="C:plasma membrane"/>
    <property type="evidence" value="ECO:0007669"/>
    <property type="project" value="UniProtKB-SubCell"/>
</dbReference>
<keyword evidence="3" id="KW-1185">Reference proteome</keyword>
<dbReference type="PANTHER" id="PTHR37305:SF1">
    <property type="entry name" value="MEMBRANE PROTEIN"/>
    <property type="match status" value="1"/>
</dbReference>
<dbReference type="Pfam" id="PF12679">
    <property type="entry name" value="ABC2_membrane_2"/>
    <property type="match status" value="1"/>
</dbReference>
<protein>
    <submittedName>
        <fullName evidence="2">Putative membrane protein YdbK</fullName>
    </submittedName>
</protein>
<dbReference type="PANTHER" id="PTHR37305">
    <property type="entry name" value="INTEGRAL MEMBRANE PROTEIN-RELATED"/>
    <property type="match status" value="1"/>
</dbReference>
<dbReference type="Proteomes" id="UP000094578">
    <property type="component" value="Unassembled WGS sequence"/>
</dbReference>
<feature type="transmembrane region" description="Helical" evidence="1">
    <location>
        <begin position="146"/>
        <end position="168"/>
    </location>
</feature>
<feature type="transmembrane region" description="Helical" evidence="1">
    <location>
        <begin position="230"/>
        <end position="253"/>
    </location>
</feature>
<evidence type="ECO:0000256" key="1">
    <source>
        <dbReference type="SAM" id="Phobius"/>
    </source>
</evidence>
<dbReference type="GO" id="GO:0140359">
    <property type="term" value="F:ABC-type transporter activity"/>
    <property type="evidence" value="ECO:0007669"/>
    <property type="project" value="InterPro"/>
</dbReference>
<dbReference type="STRING" id="1886670.PTI45_00688"/>
<feature type="transmembrane region" description="Helical" evidence="1">
    <location>
        <begin position="100"/>
        <end position="126"/>
    </location>
</feature>
<evidence type="ECO:0000313" key="2">
    <source>
        <dbReference type="EMBL" id="ODP29913.1"/>
    </source>
</evidence>
<feature type="transmembrane region" description="Helical" evidence="1">
    <location>
        <begin position="175"/>
        <end position="196"/>
    </location>
</feature>
<feature type="transmembrane region" description="Helical" evidence="1">
    <location>
        <begin position="21"/>
        <end position="38"/>
    </location>
</feature>
<dbReference type="RefSeq" id="WP_083243321.1">
    <property type="nucleotide sequence ID" value="NZ_MDER01000027.1"/>
</dbReference>
<reference evidence="2 3" key="1">
    <citation type="submission" date="2016-08" db="EMBL/GenBank/DDBJ databases">
        <title>Genome sequencing of Paenibacillus sp. TI45-13ar, isolated from Korean traditional nuruk.</title>
        <authorList>
            <person name="Kim S.-J."/>
        </authorList>
    </citation>
    <scope>NUCLEOTIDE SEQUENCE [LARGE SCALE GENOMIC DNA]</scope>
    <source>
        <strain evidence="2 3">TI45-13ar</strain>
    </source>
</reference>
<accession>A0A1E3L883</accession>
<dbReference type="AlphaFoldDB" id="A0A1E3L883"/>
<feature type="transmembrane region" description="Helical" evidence="1">
    <location>
        <begin position="50"/>
        <end position="69"/>
    </location>
</feature>
<evidence type="ECO:0000313" key="3">
    <source>
        <dbReference type="Proteomes" id="UP000094578"/>
    </source>
</evidence>
<dbReference type="EMBL" id="MDER01000027">
    <property type="protein sequence ID" value="ODP29913.1"/>
    <property type="molecule type" value="Genomic_DNA"/>
</dbReference>
<comment type="caution">
    <text evidence="2">The sequence shown here is derived from an EMBL/GenBank/DDBJ whole genome shotgun (WGS) entry which is preliminary data.</text>
</comment>
<name>A0A1E3L883_9BACL</name>
<proteinExistence type="predicted"/>
<keyword evidence="1" id="KW-0812">Transmembrane</keyword>
<sequence>MDFWRLVHNENLKIVLKKSTWILTILMIIGSPIVPIFLKLIDIPFSAPDVIYQSFNLYFIVIMLSLIIASESVSSEFSRGTIKLLLIRPWDRWKILLSKYISVILFSLAATIVFVILNIIFAYILFPASGNSILSAASSTPDLVLTIVYNYIRALVLITVAFMLSSLFRSTALSITISILLYFSGNTLNGIFRLFLEQEHREFIKYLLSTNLDLTQYFASPTGTFGMTSLGFSLGVLLVYMIVFIAITWFSFVKRDVRA</sequence>
<organism evidence="2 3">
    <name type="scientific">Paenibacillus nuruki</name>
    <dbReference type="NCBI Taxonomy" id="1886670"/>
    <lineage>
        <taxon>Bacteria</taxon>
        <taxon>Bacillati</taxon>
        <taxon>Bacillota</taxon>
        <taxon>Bacilli</taxon>
        <taxon>Bacillales</taxon>
        <taxon>Paenibacillaceae</taxon>
        <taxon>Paenibacillus</taxon>
    </lineage>
</organism>
<gene>
    <name evidence="2" type="ORF">PTI45_00688</name>
</gene>
<keyword evidence="1" id="KW-0472">Membrane</keyword>